<comment type="caution">
    <text evidence="1">The sequence shown here is derived from an EMBL/GenBank/DDBJ whole genome shotgun (WGS) entry which is preliminary data.</text>
</comment>
<name>A0ACC0DL14_9PEZI</name>
<keyword evidence="2" id="KW-1185">Reference proteome</keyword>
<protein>
    <submittedName>
        <fullName evidence="1">Phospholipase A2</fullName>
    </submittedName>
</protein>
<accession>A0ACC0DL14</accession>
<evidence type="ECO:0000313" key="2">
    <source>
        <dbReference type="Proteomes" id="UP001497680"/>
    </source>
</evidence>
<proteinExistence type="predicted"/>
<dbReference type="Proteomes" id="UP001497680">
    <property type="component" value="Unassembled WGS sequence"/>
</dbReference>
<sequence length="636" mass="69040">MAQPANPSGSDKWSSLLSRLNPIPGFEEFTGPYKVGTVDVEIPVSELESPAPAPDNAADIETVQFRIFYPAHPDAEGKRITWLPAPQREHLSAYIQFLGFGQLLAQAISFLPRHLHYASIPVVKNAPVLEPNTPNGRWPTAIFSHGLGGSRNAYSQIVGSLASHGVVVICPEHRDGSAVATYIRIPSQQDRYFMRNTRRMIPYHRIPHDPTDEVHALRNDQLKIRLWEMGLTHEAVLAIDKGLEMTNLNKSTPSLAPFVNRLHVHEPGSIIFAGHSFGSATIVQFLKSVFYAGRPELEALEEPLFTPSRQSSIYKQVTPRNVTILLDMWCFPLLAKNTKTLFDLPLPVYADIPPSTTTDDPSSTPSSQRSTPPPPGGTALLAIESSDFFNWKEHLHATARALSPSPSAPTVEATAFYDSNDNTAGVKLAEPHFYFVERSAHLSQSDFGVLFPRLTRKVFGSEEPERALRLNRRAVLQVLRQNGIPVARTWSGDLVDGALDVHDKTTVAAGDADKAANGDESATTTAGKTEGEGEGGGENEARTAQSQAVVRDRGLDDGIHNDRAILDRSEHDGVVEAWRWIDIVGMGQVADASDGTATTGERAAEAQEPEMAGVIEPNASENMSAGTVAAAAATTA</sequence>
<gene>
    <name evidence="1" type="ORF">F4821DRAFT_75986</name>
</gene>
<reference evidence="1 2" key="1">
    <citation type="journal article" date="2022" name="New Phytol.">
        <title>Ecological generalism drives hyperdiversity of secondary metabolite gene clusters in xylarialean endophytes.</title>
        <authorList>
            <person name="Franco M.E.E."/>
            <person name="Wisecaver J.H."/>
            <person name="Arnold A.E."/>
            <person name="Ju Y.M."/>
            <person name="Slot J.C."/>
            <person name="Ahrendt S."/>
            <person name="Moore L.P."/>
            <person name="Eastman K.E."/>
            <person name="Scott K."/>
            <person name="Konkel Z."/>
            <person name="Mondo S.J."/>
            <person name="Kuo A."/>
            <person name="Hayes R.D."/>
            <person name="Haridas S."/>
            <person name="Andreopoulos B."/>
            <person name="Riley R."/>
            <person name="LaButti K."/>
            <person name="Pangilinan J."/>
            <person name="Lipzen A."/>
            <person name="Amirebrahimi M."/>
            <person name="Yan J."/>
            <person name="Adam C."/>
            <person name="Keymanesh K."/>
            <person name="Ng V."/>
            <person name="Louie K."/>
            <person name="Northen T."/>
            <person name="Drula E."/>
            <person name="Henrissat B."/>
            <person name="Hsieh H.M."/>
            <person name="Youens-Clark K."/>
            <person name="Lutzoni F."/>
            <person name="Miadlikowska J."/>
            <person name="Eastwood D.C."/>
            <person name="Hamelin R.C."/>
            <person name="Grigoriev I.V."/>
            <person name="U'Ren J.M."/>
        </authorList>
    </citation>
    <scope>NUCLEOTIDE SEQUENCE [LARGE SCALE GENOMIC DNA]</scope>
    <source>
        <strain evidence="1 2">ER1909</strain>
    </source>
</reference>
<evidence type="ECO:0000313" key="1">
    <source>
        <dbReference type="EMBL" id="KAI6093146.1"/>
    </source>
</evidence>
<organism evidence="1 2">
    <name type="scientific">Hypoxylon rubiginosum</name>
    <dbReference type="NCBI Taxonomy" id="110542"/>
    <lineage>
        <taxon>Eukaryota</taxon>
        <taxon>Fungi</taxon>
        <taxon>Dikarya</taxon>
        <taxon>Ascomycota</taxon>
        <taxon>Pezizomycotina</taxon>
        <taxon>Sordariomycetes</taxon>
        <taxon>Xylariomycetidae</taxon>
        <taxon>Xylariales</taxon>
        <taxon>Hypoxylaceae</taxon>
        <taxon>Hypoxylon</taxon>
    </lineage>
</organism>
<dbReference type="EMBL" id="MU394281">
    <property type="protein sequence ID" value="KAI6093146.1"/>
    <property type="molecule type" value="Genomic_DNA"/>
</dbReference>